<dbReference type="PROSITE" id="PS51257">
    <property type="entry name" value="PROKAR_LIPOPROTEIN"/>
    <property type="match status" value="1"/>
</dbReference>
<comment type="caution">
    <text evidence="2">The sequence shown here is derived from an EMBL/GenBank/DDBJ whole genome shotgun (WGS) entry which is preliminary data.</text>
</comment>
<protein>
    <recommendedName>
        <fullName evidence="4">Lipoprotein</fullName>
    </recommendedName>
</protein>
<name>A0ABU9FGV2_9ENTR</name>
<keyword evidence="1" id="KW-0732">Signal</keyword>
<dbReference type="RefSeq" id="WP_123753705.1">
    <property type="nucleotide sequence ID" value="NZ_JARXNK020000106.1"/>
</dbReference>
<dbReference type="Proteomes" id="UP001312893">
    <property type="component" value="Unassembled WGS sequence"/>
</dbReference>
<evidence type="ECO:0008006" key="4">
    <source>
        <dbReference type="Google" id="ProtNLM"/>
    </source>
</evidence>
<organism evidence="2 3">
    <name type="scientific">Raoultella lignicola</name>
    <dbReference type="NCBI Taxonomy" id="3040939"/>
    <lineage>
        <taxon>Bacteria</taxon>
        <taxon>Pseudomonadati</taxon>
        <taxon>Pseudomonadota</taxon>
        <taxon>Gammaproteobacteria</taxon>
        <taxon>Enterobacterales</taxon>
        <taxon>Enterobacteriaceae</taxon>
        <taxon>Klebsiella/Raoultella group</taxon>
        <taxon>Raoultella</taxon>
    </lineage>
</organism>
<evidence type="ECO:0000313" key="2">
    <source>
        <dbReference type="EMBL" id="MEL0554997.1"/>
    </source>
</evidence>
<dbReference type="EMBL" id="JARXNK020000106">
    <property type="protein sequence ID" value="MEL0554997.1"/>
    <property type="molecule type" value="Genomic_DNA"/>
</dbReference>
<sequence>MKKRAIAVMGVMVSSLFLSGCVIAPAKEGHHHHHADKMITRDGVSLPDCETLPDASQADNGSRCWYR</sequence>
<proteinExistence type="predicted"/>
<evidence type="ECO:0000256" key="1">
    <source>
        <dbReference type="SAM" id="SignalP"/>
    </source>
</evidence>
<evidence type="ECO:0000313" key="3">
    <source>
        <dbReference type="Proteomes" id="UP001312893"/>
    </source>
</evidence>
<feature type="chain" id="PRO_5047457088" description="Lipoprotein" evidence="1">
    <location>
        <begin position="21"/>
        <end position="67"/>
    </location>
</feature>
<keyword evidence="3" id="KW-1185">Reference proteome</keyword>
<accession>A0ABU9FGV2</accession>
<feature type="signal peptide" evidence="1">
    <location>
        <begin position="1"/>
        <end position="20"/>
    </location>
</feature>
<reference evidence="2 3" key="1">
    <citation type="submission" date="2024-04" db="EMBL/GenBank/DDBJ databases">
        <title>Two novel Raoultella species associated with bleeding cankers of broadleaf hosts, Raoultella scottia sp. nov. and Raoultella lignicola sp. nov.</title>
        <authorList>
            <person name="Brady C.L."/>
        </authorList>
    </citation>
    <scope>NUCLEOTIDE SEQUENCE [LARGE SCALE GENOMIC DNA]</scope>
    <source>
        <strain evidence="2 3">TW_WC1a.1</strain>
    </source>
</reference>
<gene>
    <name evidence="2" type="ORF">QFI96_025280</name>
</gene>